<sequence>MRLFLVWLWAILVLHTSSAVNRQQRSLTSLFGATSESPPLKFPVWKVHKYAGVELRPVRPDEHDNVDTSEYDIYEPREVSGEPPSLVEVPDFGAQHHSDEKRPGEGFLLRLFGIGSSEHQAEEKVGLAGALVAPHIIKKKKQFLGLAALPNLLKSVNDGTLSGPVDIQQLLGNVWETATSPKSTYPVKNTIYKEIHSSYPSSPSLLSRIPIIGTYFAPSGTEIKLPEPALPHIPQLKLVPEAPKLPRLYIPGPYRVPYSSGSYVSIKLPTPPKVQELLPSSLPPVSEVPISSYGIPVEIPKNVYGTPAKQAYPNSGYPQYNPPAQEYGQPQQNSLEHQQFLPHNQPASEFGPAQLYSPPSQEYGPPQQYSPPAQEYGPPQQYSPPAHEYGPPHQHSPSPQDFSPPQQYAPPSQEYGPPKQHSPPSQEYGQPEHYSPSAQQSLSKQHAQKKSSEEEISGAQSETLTALANEWKGSNELGQGSAVNEVNHQL</sequence>
<feature type="signal peptide" evidence="2">
    <location>
        <begin position="1"/>
        <end position="19"/>
    </location>
</feature>
<feature type="compositionally biased region" description="Polar residues" evidence="1">
    <location>
        <begin position="436"/>
        <end position="445"/>
    </location>
</feature>
<keyword evidence="2" id="KW-0732">Signal</keyword>
<dbReference type="Proteomes" id="UP000015103">
    <property type="component" value="Unassembled WGS sequence"/>
</dbReference>
<feature type="compositionally biased region" description="Low complexity" evidence="1">
    <location>
        <begin position="391"/>
        <end position="406"/>
    </location>
</feature>
<dbReference type="RefSeq" id="XP_073992069.1">
    <property type="nucleotide sequence ID" value="XM_074135968.1"/>
</dbReference>
<feature type="compositionally biased region" description="Polar residues" evidence="1">
    <location>
        <begin position="328"/>
        <end position="347"/>
    </location>
</feature>
<organism evidence="3 4">
    <name type="scientific">Rhodnius prolixus</name>
    <name type="common">Triatomid bug</name>
    <dbReference type="NCBI Taxonomy" id="13249"/>
    <lineage>
        <taxon>Eukaryota</taxon>
        <taxon>Metazoa</taxon>
        <taxon>Ecdysozoa</taxon>
        <taxon>Arthropoda</taxon>
        <taxon>Hexapoda</taxon>
        <taxon>Insecta</taxon>
        <taxon>Pterygota</taxon>
        <taxon>Neoptera</taxon>
        <taxon>Paraneoptera</taxon>
        <taxon>Hemiptera</taxon>
        <taxon>Heteroptera</taxon>
        <taxon>Panheteroptera</taxon>
        <taxon>Cimicomorpha</taxon>
        <taxon>Reduviidae</taxon>
        <taxon>Triatominae</taxon>
        <taxon>Rhodnius</taxon>
    </lineage>
</organism>
<dbReference type="GeneID" id="141458237"/>
<feature type="chain" id="PRO_5043960425" evidence="2">
    <location>
        <begin position="20"/>
        <end position="490"/>
    </location>
</feature>
<keyword evidence="4" id="KW-1185">Reference proteome</keyword>
<name>T1I6N5_RHOPR</name>
<dbReference type="RefSeq" id="XP_073992067.1">
    <property type="nucleotide sequence ID" value="XM_074135966.1"/>
</dbReference>
<dbReference type="RefSeq" id="XP_073992068.1">
    <property type="nucleotide sequence ID" value="XM_074135967.1"/>
</dbReference>
<dbReference type="AlphaFoldDB" id="T1I6N5"/>
<protein>
    <submittedName>
        <fullName evidence="3">Uncharacterized protein</fullName>
    </submittedName>
</protein>
<evidence type="ECO:0000313" key="4">
    <source>
        <dbReference type="Proteomes" id="UP000015103"/>
    </source>
</evidence>
<dbReference type="VEuPathDB" id="VectorBase:RPRC011957"/>
<evidence type="ECO:0000256" key="2">
    <source>
        <dbReference type="SAM" id="SignalP"/>
    </source>
</evidence>
<dbReference type="HOGENOM" id="CLU_557029_0_0_1"/>
<dbReference type="OMA" id="IYEPREV"/>
<dbReference type="EMBL" id="ACPB03010883">
    <property type="status" value="NOT_ANNOTATED_CDS"/>
    <property type="molecule type" value="Genomic_DNA"/>
</dbReference>
<dbReference type="EnsemblMetazoa" id="RPRC011957-RA">
    <property type="protein sequence ID" value="RPRC011957-PA"/>
    <property type="gene ID" value="RPRC011957"/>
</dbReference>
<evidence type="ECO:0000256" key="1">
    <source>
        <dbReference type="SAM" id="MobiDB-lite"/>
    </source>
</evidence>
<dbReference type="InParanoid" id="T1I6N5"/>
<proteinExistence type="predicted"/>
<reference evidence="3" key="1">
    <citation type="submission" date="2015-05" db="UniProtKB">
        <authorList>
            <consortium name="EnsemblMetazoa"/>
        </authorList>
    </citation>
    <scope>IDENTIFICATION</scope>
</reference>
<accession>T1I6N5</accession>
<evidence type="ECO:0000313" key="3">
    <source>
        <dbReference type="EnsemblMetazoa" id="RPRC011957-PA"/>
    </source>
</evidence>
<feature type="region of interest" description="Disordered" evidence="1">
    <location>
        <begin position="313"/>
        <end position="462"/>
    </location>
</feature>